<dbReference type="PANTHER" id="PTHR48191:SF2">
    <property type="entry name" value="PROTEIN HHL1, CHLOROPLASTIC"/>
    <property type="match status" value="1"/>
</dbReference>
<protein>
    <submittedName>
        <fullName evidence="1">Uncharacterized protein</fullName>
    </submittedName>
</protein>
<evidence type="ECO:0000313" key="1">
    <source>
        <dbReference type="EMBL" id="KAL3760710.1"/>
    </source>
</evidence>
<evidence type="ECO:0000313" key="2">
    <source>
        <dbReference type="Proteomes" id="UP001530293"/>
    </source>
</evidence>
<dbReference type="InterPro" id="IPR045388">
    <property type="entry name" value="HHL1-like"/>
</dbReference>
<sequence length="204" mass="22331">MMISVSAYSILPQRASYFVGRDVLASATRASHAAASTSSIIEMKKGKANIPSHMRSQYARAQEMEGMRKQMMESTTVGSDGMPIFNLFVRTSLKNMWYPCGSFKGDEKSAALCQSYASNGLLSSVSKNQLDAGVGSSLYRDLARLEETIVRGYPQLRKEKGKLEYGYKLSYPGLSKEQSVVHVVEVKEAKGFLDGIKNVFGGGN</sequence>
<dbReference type="AlphaFoldDB" id="A0ABD3MJK4"/>
<name>A0ABD3MJK4_9STRA</name>
<comment type="caution">
    <text evidence="1">The sequence shown here is derived from an EMBL/GenBank/DDBJ whole genome shotgun (WGS) entry which is preliminary data.</text>
</comment>
<reference evidence="1 2" key="1">
    <citation type="submission" date="2024-10" db="EMBL/GenBank/DDBJ databases">
        <title>Updated reference genomes for cyclostephanoid diatoms.</title>
        <authorList>
            <person name="Roberts W.R."/>
            <person name="Alverson A.J."/>
        </authorList>
    </citation>
    <scope>NUCLEOTIDE SEQUENCE [LARGE SCALE GENOMIC DNA]</scope>
    <source>
        <strain evidence="1 2">AJA232-27</strain>
    </source>
</reference>
<dbReference type="Pfam" id="PF20133">
    <property type="entry name" value="HHL1-like"/>
    <property type="match status" value="1"/>
</dbReference>
<dbReference type="EMBL" id="JALLBG020000173">
    <property type="protein sequence ID" value="KAL3760710.1"/>
    <property type="molecule type" value="Genomic_DNA"/>
</dbReference>
<gene>
    <name evidence="1" type="ORF">ACHAWU_000030</name>
</gene>
<dbReference type="PANTHER" id="PTHR48191">
    <property type="entry name" value="PROTEIN HHL1 CHLOROPLASTIC"/>
    <property type="match status" value="1"/>
</dbReference>
<organism evidence="1 2">
    <name type="scientific">Discostella pseudostelligera</name>
    <dbReference type="NCBI Taxonomy" id="259834"/>
    <lineage>
        <taxon>Eukaryota</taxon>
        <taxon>Sar</taxon>
        <taxon>Stramenopiles</taxon>
        <taxon>Ochrophyta</taxon>
        <taxon>Bacillariophyta</taxon>
        <taxon>Coscinodiscophyceae</taxon>
        <taxon>Thalassiosirophycidae</taxon>
        <taxon>Stephanodiscales</taxon>
        <taxon>Stephanodiscaceae</taxon>
        <taxon>Discostella</taxon>
    </lineage>
</organism>
<accession>A0ABD3MJK4</accession>
<dbReference type="Proteomes" id="UP001530293">
    <property type="component" value="Unassembled WGS sequence"/>
</dbReference>
<proteinExistence type="predicted"/>
<keyword evidence="2" id="KW-1185">Reference proteome</keyword>